<protein>
    <submittedName>
        <fullName evidence="2">YbhB/YbcL family Raf kinase inhibitor-like protein</fullName>
    </submittedName>
</protein>
<dbReference type="InterPro" id="IPR036610">
    <property type="entry name" value="PEBP-like_sf"/>
</dbReference>
<gene>
    <name evidence="2" type="ORF">K6K13_05075</name>
</gene>
<accession>A0ABX9APR0</accession>
<dbReference type="CDD" id="cd00865">
    <property type="entry name" value="PEBP_bact_arch"/>
    <property type="match status" value="1"/>
</dbReference>
<dbReference type="InterPro" id="IPR008914">
    <property type="entry name" value="PEBP"/>
</dbReference>
<dbReference type="PANTHER" id="PTHR30289">
    <property type="entry name" value="UNCHARACTERIZED PROTEIN YBCL-RELATED"/>
    <property type="match status" value="1"/>
</dbReference>
<organism evidence="2 3">
    <name type="scientific">Symbiopectobacterium purcellii</name>
    <dbReference type="NCBI Taxonomy" id="2871826"/>
    <lineage>
        <taxon>Bacteria</taxon>
        <taxon>Pseudomonadati</taxon>
        <taxon>Pseudomonadota</taxon>
        <taxon>Gammaproteobacteria</taxon>
        <taxon>Enterobacterales</taxon>
        <taxon>Enterobacteriaceae</taxon>
    </lineage>
</organism>
<dbReference type="Pfam" id="PF01161">
    <property type="entry name" value="PBP"/>
    <property type="match status" value="1"/>
</dbReference>
<keyword evidence="3" id="KW-1185">Reference proteome</keyword>
<dbReference type="SUPFAM" id="SSF49777">
    <property type="entry name" value="PEBP-like"/>
    <property type="match status" value="1"/>
</dbReference>
<name>A0ABX9APR0_9ENTR</name>
<dbReference type="Gene3D" id="3.90.280.10">
    <property type="entry name" value="PEBP-like"/>
    <property type="match status" value="1"/>
</dbReference>
<reference evidence="2 3" key="1">
    <citation type="submission" date="2021-08" db="EMBL/GenBank/DDBJ databases">
        <title>Culture and genomic analysis of Symbiopectobacterium purcellii sp. nov. gen. nov., isolated from the leafhopper Empoasca decipiens.</title>
        <authorList>
            <person name="Nadal-Jimenez P."/>
            <person name="Siozios S."/>
            <person name="Halliday N."/>
            <person name="Camara M."/>
            <person name="Hurst G.D.D."/>
        </authorList>
    </citation>
    <scope>NUCLEOTIDE SEQUENCE [LARGE SCALE GENOMIC DNA]</scope>
    <source>
        <strain evidence="2 3">SyEd1</strain>
    </source>
</reference>
<dbReference type="RefSeq" id="WP_222159809.1">
    <property type="nucleotide sequence ID" value="NZ_CP081864.1"/>
</dbReference>
<evidence type="ECO:0000313" key="2">
    <source>
        <dbReference type="EMBL" id="QZN96791.1"/>
    </source>
</evidence>
<dbReference type="InterPro" id="IPR005247">
    <property type="entry name" value="YbhB_YbcL/LppC-like"/>
</dbReference>
<dbReference type="GO" id="GO:0004860">
    <property type="term" value="F:protein kinase inhibitor activity"/>
    <property type="evidence" value="ECO:0007669"/>
    <property type="project" value="UniProtKB-KW"/>
</dbReference>
<proteinExistence type="predicted"/>
<keyword evidence="2" id="KW-0649">Protein kinase inhibitor</keyword>
<evidence type="ECO:0000256" key="1">
    <source>
        <dbReference type="SAM" id="MobiDB-lite"/>
    </source>
</evidence>
<dbReference type="EMBL" id="CP081864">
    <property type="protein sequence ID" value="QZN96791.1"/>
    <property type="molecule type" value="Genomic_DNA"/>
</dbReference>
<sequence>MQLISQSFQDGQAIPGEFAFAVPDRAAHVALSSNRNPHLAWRDVPPGTQSFVIVCHDPDVPSKGDDVNQEGREVPASLPRVDFFHWLLLDVPPTVTEIAAGAHSNGVTPRGKSGPAAPGDSRHGINDYTAWFVGDEQMNGDYYGYDGPCPPWNDALVHHYIFTVYALAVPALAVNGPLDGANVRAALATAPVLAKASLTGLYSLNPAVPVA</sequence>
<feature type="region of interest" description="Disordered" evidence="1">
    <location>
        <begin position="102"/>
        <end position="122"/>
    </location>
</feature>
<evidence type="ECO:0000313" key="3">
    <source>
        <dbReference type="Proteomes" id="UP000825886"/>
    </source>
</evidence>
<dbReference type="PANTHER" id="PTHR30289:SF1">
    <property type="entry name" value="PEBP (PHOSPHATIDYLETHANOLAMINE-BINDING PROTEIN) FAMILY PROTEIN"/>
    <property type="match status" value="1"/>
</dbReference>
<dbReference type="NCBIfam" id="TIGR00481">
    <property type="entry name" value="YbhB/YbcL family Raf kinase inhibitor-like protein"/>
    <property type="match status" value="1"/>
</dbReference>
<dbReference type="Proteomes" id="UP000825886">
    <property type="component" value="Chromosome"/>
</dbReference>